<evidence type="ECO:0000259" key="4">
    <source>
        <dbReference type="Pfam" id="PF05843"/>
    </source>
</evidence>
<dbReference type="GO" id="GO:0005634">
    <property type="term" value="C:nucleus"/>
    <property type="evidence" value="ECO:0007669"/>
    <property type="project" value="UniProtKB-SubCell"/>
</dbReference>
<sequence length="223" mass="26493">GVDSEEETEKNKDKEKVNTIIERQTQVLRSIWKRQLSCPHSGIKNTYAQYQVFEENLTDKQASTFKPQYLKSKRLIKQMEMFESELEELPKPCLFVCLFASPGCANTERYEEWNEYISTMRKFEDQKLSLVQNLFERALLDCYCYEQFWYVLLNYAQWLEEKNMKTELIELLEKSVRVFPHSSYLVCALIRAYEFNGTANTAMEKFFQRIAFPDQSKPTSNQV</sequence>
<evidence type="ECO:0000256" key="1">
    <source>
        <dbReference type="ARBA" id="ARBA00004123"/>
    </source>
</evidence>
<dbReference type="OrthoDB" id="10265668at2759"/>
<dbReference type="Gene3D" id="1.25.40.10">
    <property type="entry name" value="Tetratricopeptide repeat domain"/>
    <property type="match status" value="1"/>
</dbReference>
<dbReference type="InterPro" id="IPR011990">
    <property type="entry name" value="TPR-like_helical_dom_sf"/>
</dbReference>
<dbReference type="SUPFAM" id="SSF48452">
    <property type="entry name" value="TPR-like"/>
    <property type="match status" value="1"/>
</dbReference>
<feature type="non-terminal residue" evidence="5">
    <location>
        <position position="223"/>
    </location>
</feature>
<dbReference type="EMBL" id="ASPP01015741">
    <property type="protein sequence ID" value="ETO17940.1"/>
    <property type="molecule type" value="Genomic_DNA"/>
</dbReference>
<gene>
    <name evidence="5" type="ORF">RFI_19365</name>
</gene>
<organism evidence="5 6">
    <name type="scientific">Reticulomyxa filosa</name>
    <dbReference type="NCBI Taxonomy" id="46433"/>
    <lineage>
        <taxon>Eukaryota</taxon>
        <taxon>Sar</taxon>
        <taxon>Rhizaria</taxon>
        <taxon>Retaria</taxon>
        <taxon>Foraminifera</taxon>
        <taxon>Monothalamids</taxon>
        <taxon>Reticulomyxidae</taxon>
        <taxon>Reticulomyxa</taxon>
    </lineage>
</organism>
<protein>
    <recommendedName>
        <fullName evidence="4">Suppressor of forked domain-containing protein</fullName>
    </recommendedName>
</protein>
<reference evidence="5 6" key="1">
    <citation type="journal article" date="2013" name="Curr. Biol.">
        <title>The Genome of the Foraminiferan Reticulomyxa filosa.</title>
        <authorList>
            <person name="Glockner G."/>
            <person name="Hulsmann N."/>
            <person name="Schleicher M."/>
            <person name="Noegel A.A."/>
            <person name="Eichinger L."/>
            <person name="Gallinger C."/>
            <person name="Pawlowski J."/>
            <person name="Sierra R."/>
            <person name="Euteneuer U."/>
            <person name="Pillet L."/>
            <person name="Moustafa A."/>
            <person name="Platzer M."/>
            <person name="Groth M."/>
            <person name="Szafranski K."/>
            <person name="Schliwa M."/>
        </authorList>
    </citation>
    <scope>NUCLEOTIDE SEQUENCE [LARGE SCALE GENOMIC DNA]</scope>
</reference>
<proteinExistence type="predicted"/>
<feature type="domain" description="Suppressor of forked" evidence="4">
    <location>
        <begin position="24"/>
        <end position="209"/>
    </location>
</feature>
<dbReference type="AlphaFoldDB" id="X6MXZ2"/>
<dbReference type="InterPro" id="IPR008847">
    <property type="entry name" value="Suf"/>
</dbReference>
<keyword evidence="6" id="KW-1185">Reference proteome</keyword>
<accession>X6MXZ2</accession>
<evidence type="ECO:0000256" key="2">
    <source>
        <dbReference type="ARBA" id="ARBA00022737"/>
    </source>
</evidence>
<name>X6MXZ2_RETFI</name>
<dbReference type="GO" id="GO:0006396">
    <property type="term" value="P:RNA processing"/>
    <property type="evidence" value="ECO:0007669"/>
    <property type="project" value="InterPro"/>
</dbReference>
<comment type="subcellular location">
    <subcellularLocation>
        <location evidence="1">Nucleus</location>
    </subcellularLocation>
</comment>
<evidence type="ECO:0000256" key="3">
    <source>
        <dbReference type="ARBA" id="ARBA00023242"/>
    </source>
</evidence>
<dbReference type="Proteomes" id="UP000023152">
    <property type="component" value="Unassembled WGS sequence"/>
</dbReference>
<feature type="non-terminal residue" evidence="5">
    <location>
        <position position="1"/>
    </location>
</feature>
<evidence type="ECO:0000313" key="6">
    <source>
        <dbReference type="Proteomes" id="UP000023152"/>
    </source>
</evidence>
<keyword evidence="3" id="KW-0539">Nucleus</keyword>
<comment type="caution">
    <text evidence="5">The sequence shown here is derived from an EMBL/GenBank/DDBJ whole genome shotgun (WGS) entry which is preliminary data.</text>
</comment>
<evidence type="ECO:0000313" key="5">
    <source>
        <dbReference type="EMBL" id="ETO17940.1"/>
    </source>
</evidence>
<keyword evidence="2" id="KW-0677">Repeat</keyword>
<dbReference type="Pfam" id="PF05843">
    <property type="entry name" value="Suf"/>
    <property type="match status" value="1"/>
</dbReference>